<sequence length="106" mass="11899">MSNDELMMGPRVVLGVRKLLAVMSSTFMNGGGGVRDLYGEDRATEDQLIITPWSFSVSSGCTLLRDPRYNKGLAFTERERDAHYLRGLLPPAVFNQELQVINYQES</sequence>
<dbReference type="PANTHER" id="PTHR23406">
    <property type="entry name" value="MALIC ENZYME-RELATED"/>
    <property type="match status" value="1"/>
</dbReference>
<dbReference type="EMBL" id="SDMP01000008">
    <property type="protein sequence ID" value="RYR42234.1"/>
    <property type="molecule type" value="Genomic_DNA"/>
</dbReference>
<proteinExistence type="predicted"/>
<gene>
    <name evidence="1" type="ORF">Ahy_A08g038707</name>
</gene>
<dbReference type="GO" id="GO:0009507">
    <property type="term" value="C:chloroplast"/>
    <property type="evidence" value="ECO:0007669"/>
    <property type="project" value="TreeGrafter"/>
</dbReference>
<dbReference type="Gene3D" id="1.20.1370.30">
    <property type="match status" value="1"/>
</dbReference>
<dbReference type="PANTHER" id="PTHR23406:SF64">
    <property type="entry name" value="NADP-DEPENDENT MALIC ENZYME 3"/>
    <property type="match status" value="1"/>
</dbReference>
<reference evidence="1 2" key="1">
    <citation type="submission" date="2019-01" db="EMBL/GenBank/DDBJ databases">
        <title>Sequencing of cultivated peanut Arachis hypogaea provides insights into genome evolution and oil improvement.</title>
        <authorList>
            <person name="Chen X."/>
        </authorList>
    </citation>
    <scope>NUCLEOTIDE SEQUENCE [LARGE SCALE GENOMIC DNA]</scope>
    <source>
        <strain evidence="2">cv. Fuhuasheng</strain>
        <tissue evidence="1">Leaves</tissue>
    </source>
</reference>
<evidence type="ECO:0000313" key="2">
    <source>
        <dbReference type="Proteomes" id="UP000289738"/>
    </source>
</evidence>
<comment type="caution">
    <text evidence="1">The sequence shown here is derived from an EMBL/GenBank/DDBJ whole genome shotgun (WGS) entry which is preliminary data.</text>
</comment>
<keyword evidence="2" id="KW-1185">Reference proteome</keyword>
<protein>
    <submittedName>
        <fullName evidence="1">Uncharacterized protein</fullName>
    </submittedName>
</protein>
<dbReference type="InterPro" id="IPR046346">
    <property type="entry name" value="Aminoacid_DH-like_N_sf"/>
</dbReference>
<dbReference type="GO" id="GO:0004473">
    <property type="term" value="F:malate dehydrogenase (decarboxylating) (NADP+) activity"/>
    <property type="evidence" value="ECO:0007669"/>
    <property type="project" value="TreeGrafter"/>
</dbReference>
<dbReference type="Proteomes" id="UP000289738">
    <property type="component" value="Chromosome A08"/>
</dbReference>
<dbReference type="AlphaFoldDB" id="A0A445BU52"/>
<organism evidence="1 2">
    <name type="scientific">Arachis hypogaea</name>
    <name type="common">Peanut</name>
    <dbReference type="NCBI Taxonomy" id="3818"/>
    <lineage>
        <taxon>Eukaryota</taxon>
        <taxon>Viridiplantae</taxon>
        <taxon>Streptophyta</taxon>
        <taxon>Embryophyta</taxon>
        <taxon>Tracheophyta</taxon>
        <taxon>Spermatophyta</taxon>
        <taxon>Magnoliopsida</taxon>
        <taxon>eudicotyledons</taxon>
        <taxon>Gunneridae</taxon>
        <taxon>Pentapetalae</taxon>
        <taxon>rosids</taxon>
        <taxon>fabids</taxon>
        <taxon>Fabales</taxon>
        <taxon>Fabaceae</taxon>
        <taxon>Papilionoideae</taxon>
        <taxon>50 kb inversion clade</taxon>
        <taxon>dalbergioids sensu lato</taxon>
        <taxon>Dalbergieae</taxon>
        <taxon>Pterocarpus clade</taxon>
        <taxon>Arachis</taxon>
    </lineage>
</organism>
<evidence type="ECO:0000313" key="1">
    <source>
        <dbReference type="EMBL" id="RYR42234.1"/>
    </source>
</evidence>
<name>A0A445BU52_ARAHY</name>
<dbReference type="GO" id="GO:0006108">
    <property type="term" value="P:malate metabolic process"/>
    <property type="evidence" value="ECO:0007669"/>
    <property type="project" value="TreeGrafter"/>
</dbReference>
<dbReference type="SUPFAM" id="SSF53223">
    <property type="entry name" value="Aminoacid dehydrogenase-like, N-terminal domain"/>
    <property type="match status" value="1"/>
</dbReference>
<accession>A0A445BU52</accession>